<protein>
    <submittedName>
        <fullName evidence="2">2-methylisocitrate lyase-like PEP mutase family enzyme</fullName>
    </submittedName>
</protein>
<evidence type="ECO:0000313" key="3">
    <source>
        <dbReference type="Proteomes" id="UP000315167"/>
    </source>
</evidence>
<keyword evidence="3" id="KW-1185">Reference proteome</keyword>
<dbReference type="PANTHER" id="PTHR42905">
    <property type="entry name" value="PHOSPHOENOLPYRUVATE CARBOXYLASE"/>
    <property type="match status" value="1"/>
</dbReference>
<dbReference type="Proteomes" id="UP000315167">
    <property type="component" value="Unassembled WGS sequence"/>
</dbReference>
<name>A0A562L8G5_9GAMM</name>
<gene>
    <name evidence="2" type="ORF">IP90_01729</name>
</gene>
<dbReference type="GO" id="GO:0046872">
    <property type="term" value="F:metal ion binding"/>
    <property type="evidence" value="ECO:0007669"/>
    <property type="project" value="UniProtKB-KW"/>
</dbReference>
<dbReference type="Gene3D" id="3.20.20.60">
    <property type="entry name" value="Phosphoenolpyruvate-binding domains"/>
    <property type="match status" value="1"/>
</dbReference>
<sequence>MSELDPAAAFRELHSHGMLLLANVWDAGSARLVESLGAKAIATTSAGVAWSLGYRDGDALPIEKLIDAVASMSRVLHVPLTVDSESGYSDNPAIVADNIARLIDAGAVGINLEDGSDDPALLCAKLEQIKRSSARMGVNLFINARTDVFLAGLAPEPRRVEETLARAQRYRDAGADGLFVPGLTDRNEIRAIAEGTALPLNIMARPTLPPAAELEGLGVRRLSAGSAIAESIFARAATLAGGFLGNGASAPLSEQAMRYPDINALFAAR</sequence>
<dbReference type="RefSeq" id="WP_144899195.1">
    <property type="nucleotide sequence ID" value="NZ_VLKN01000003.1"/>
</dbReference>
<dbReference type="InterPro" id="IPR040442">
    <property type="entry name" value="Pyrv_kinase-like_dom_sf"/>
</dbReference>
<proteinExistence type="predicted"/>
<organism evidence="2 3">
    <name type="scientific">Luteimonas cucumeris</name>
    <dbReference type="NCBI Taxonomy" id="985012"/>
    <lineage>
        <taxon>Bacteria</taxon>
        <taxon>Pseudomonadati</taxon>
        <taxon>Pseudomonadota</taxon>
        <taxon>Gammaproteobacteria</taxon>
        <taxon>Lysobacterales</taxon>
        <taxon>Lysobacteraceae</taxon>
        <taxon>Luteimonas</taxon>
    </lineage>
</organism>
<reference evidence="2 3" key="1">
    <citation type="journal article" date="2015" name="Stand. Genomic Sci.">
        <title>Genomic Encyclopedia of Bacterial and Archaeal Type Strains, Phase III: the genomes of soil and plant-associated and newly described type strains.</title>
        <authorList>
            <person name="Whitman W.B."/>
            <person name="Woyke T."/>
            <person name="Klenk H.P."/>
            <person name="Zhou Y."/>
            <person name="Lilburn T.G."/>
            <person name="Beck B.J."/>
            <person name="De Vos P."/>
            <person name="Vandamme P."/>
            <person name="Eisen J.A."/>
            <person name="Garrity G."/>
            <person name="Hugenholtz P."/>
            <person name="Kyrpides N.C."/>
        </authorList>
    </citation>
    <scope>NUCLEOTIDE SEQUENCE [LARGE SCALE GENOMIC DNA]</scope>
    <source>
        <strain evidence="2 3">CGMCC 1.10821</strain>
    </source>
</reference>
<dbReference type="AlphaFoldDB" id="A0A562L8G5"/>
<evidence type="ECO:0000313" key="2">
    <source>
        <dbReference type="EMBL" id="TWI03911.1"/>
    </source>
</evidence>
<dbReference type="CDD" id="cd00377">
    <property type="entry name" value="ICL_PEPM"/>
    <property type="match status" value="1"/>
</dbReference>
<keyword evidence="1" id="KW-0479">Metal-binding</keyword>
<dbReference type="PANTHER" id="PTHR42905:SF16">
    <property type="entry name" value="CARBOXYPHOSPHONOENOLPYRUVATE PHOSPHONOMUTASE-LIKE PROTEIN (AFU_ORTHOLOGUE AFUA_5G07230)"/>
    <property type="match status" value="1"/>
</dbReference>
<dbReference type="OrthoDB" id="9780430at2"/>
<comment type="caution">
    <text evidence="2">The sequence shown here is derived from an EMBL/GenBank/DDBJ whole genome shotgun (WGS) entry which is preliminary data.</text>
</comment>
<dbReference type="InterPro" id="IPR039556">
    <property type="entry name" value="ICL/PEPM"/>
</dbReference>
<dbReference type="Pfam" id="PF13714">
    <property type="entry name" value="PEP_mutase"/>
    <property type="match status" value="1"/>
</dbReference>
<dbReference type="InterPro" id="IPR015813">
    <property type="entry name" value="Pyrv/PenolPyrv_kinase-like_dom"/>
</dbReference>
<accession>A0A562L8G5</accession>
<dbReference type="SUPFAM" id="SSF51621">
    <property type="entry name" value="Phosphoenolpyruvate/pyruvate domain"/>
    <property type="match status" value="1"/>
</dbReference>
<dbReference type="EMBL" id="VLKN01000003">
    <property type="protein sequence ID" value="TWI03911.1"/>
    <property type="molecule type" value="Genomic_DNA"/>
</dbReference>
<dbReference type="GO" id="GO:0016829">
    <property type="term" value="F:lyase activity"/>
    <property type="evidence" value="ECO:0007669"/>
    <property type="project" value="UniProtKB-KW"/>
</dbReference>
<keyword evidence="2" id="KW-0456">Lyase</keyword>
<evidence type="ECO:0000256" key="1">
    <source>
        <dbReference type="ARBA" id="ARBA00022723"/>
    </source>
</evidence>